<gene>
    <name evidence="1" type="ORF">KFK09_019240</name>
</gene>
<organism evidence="1 2">
    <name type="scientific">Dendrobium nobile</name>
    <name type="common">Orchid</name>
    <dbReference type="NCBI Taxonomy" id="94219"/>
    <lineage>
        <taxon>Eukaryota</taxon>
        <taxon>Viridiplantae</taxon>
        <taxon>Streptophyta</taxon>
        <taxon>Embryophyta</taxon>
        <taxon>Tracheophyta</taxon>
        <taxon>Spermatophyta</taxon>
        <taxon>Magnoliopsida</taxon>
        <taxon>Liliopsida</taxon>
        <taxon>Asparagales</taxon>
        <taxon>Orchidaceae</taxon>
        <taxon>Epidendroideae</taxon>
        <taxon>Malaxideae</taxon>
        <taxon>Dendrobiinae</taxon>
        <taxon>Dendrobium</taxon>
    </lineage>
</organism>
<evidence type="ECO:0000313" key="1">
    <source>
        <dbReference type="EMBL" id="KAI0501022.1"/>
    </source>
</evidence>
<sequence length="64" mass="7167">MAHLAGVSALEQCDWLDLNEDFYSDDGEETNKLAMGALLIADDDFLKKNDKSKNCKAKKKLISF</sequence>
<comment type="caution">
    <text evidence="1">The sequence shown here is derived from an EMBL/GenBank/DDBJ whole genome shotgun (WGS) entry which is preliminary data.</text>
</comment>
<dbReference type="AlphaFoldDB" id="A0A8T3AZF4"/>
<accession>A0A8T3AZF4</accession>
<reference evidence="1" key="1">
    <citation type="journal article" date="2022" name="Front. Genet.">
        <title>Chromosome-Scale Assembly of the Dendrobium nobile Genome Provides Insights Into the Molecular Mechanism of the Biosynthesis of the Medicinal Active Ingredient of Dendrobium.</title>
        <authorList>
            <person name="Xu Q."/>
            <person name="Niu S.-C."/>
            <person name="Li K.-L."/>
            <person name="Zheng P.-J."/>
            <person name="Zhang X.-J."/>
            <person name="Jia Y."/>
            <person name="Liu Y."/>
            <person name="Niu Y.-X."/>
            <person name="Yu L.-H."/>
            <person name="Chen D.-F."/>
            <person name="Zhang G.-Q."/>
        </authorList>
    </citation>
    <scope>NUCLEOTIDE SEQUENCE</scope>
    <source>
        <tissue evidence="1">Leaf</tissue>
    </source>
</reference>
<evidence type="ECO:0000313" key="2">
    <source>
        <dbReference type="Proteomes" id="UP000829196"/>
    </source>
</evidence>
<protein>
    <submittedName>
        <fullName evidence="1">Uncharacterized protein</fullName>
    </submittedName>
</protein>
<name>A0A8T3AZF4_DENNO</name>
<proteinExistence type="predicted"/>
<keyword evidence="2" id="KW-1185">Reference proteome</keyword>
<dbReference type="EMBL" id="JAGYWB010000013">
    <property type="protein sequence ID" value="KAI0501022.1"/>
    <property type="molecule type" value="Genomic_DNA"/>
</dbReference>
<dbReference type="Proteomes" id="UP000829196">
    <property type="component" value="Unassembled WGS sequence"/>
</dbReference>